<keyword evidence="4" id="KW-1185">Reference proteome</keyword>
<dbReference type="EMBL" id="WMBQ01000001">
    <property type="protein sequence ID" value="MTD93889.1"/>
    <property type="molecule type" value="Genomic_DNA"/>
</dbReference>
<sequence>MVCRRTSTMRIASLLSLTAVIGVVLLGSAVAPVRADEPWPDIRAGVFENRPIAENDGTMALYAPEQAEDAAIVPIAIHLPSNIANTAKSITLIIDRNPAPVAATFRFGDGFSASPEVGERKLMTRVRVDSFSYVRAVLETADGKLHMVSKFVRGAGGCSAPASKDADEALAMLGKMQVKTIAQPALGERWREGIVMIRHPNFTGMQMDLVSRGYTPARFVNLVEVTRAGSLVLRMEGGISISEDPNIRFNYDGSSGDALEVRATDSNGAKFAGKSLAGS</sequence>
<dbReference type="InterPro" id="IPR014880">
    <property type="entry name" value="SoxZ_dom"/>
</dbReference>
<dbReference type="Gene3D" id="2.60.40.2470">
    <property type="entry name" value="SoxY domain"/>
    <property type="match status" value="1"/>
</dbReference>
<accession>A0A6I3KHU3</accession>
<organism evidence="3 4">
    <name type="scientific">Hyphomicrobium album</name>
    <dbReference type="NCBI Taxonomy" id="2665159"/>
    <lineage>
        <taxon>Bacteria</taxon>
        <taxon>Pseudomonadati</taxon>
        <taxon>Pseudomonadota</taxon>
        <taxon>Alphaproteobacteria</taxon>
        <taxon>Hyphomicrobiales</taxon>
        <taxon>Hyphomicrobiaceae</taxon>
        <taxon>Hyphomicrobium</taxon>
    </lineage>
</organism>
<dbReference type="InterPro" id="IPR013783">
    <property type="entry name" value="Ig-like_fold"/>
</dbReference>
<feature type="domain" description="Sulphur oxidation protein SoxZ" evidence="1">
    <location>
        <begin position="193"/>
        <end position="273"/>
    </location>
</feature>
<dbReference type="InterPro" id="IPR032711">
    <property type="entry name" value="SoxY"/>
</dbReference>
<dbReference type="Proteomes" id="UP000440694">
    <property type="component" value="Unassembled WGS sequence"/>
</dbReference>
<name>A0A6I3KHU3_9HYPH</name>
<dbReference type="Gene3D" id="2.60.40.10">
    <property type="entry name" value="Immunoglobulins"/>
    <property type="match status" value="1"/>
</dbReference>
<dbReference type="SUPFAM" id="SSF81296">
    <property type="entry name" value="E set domains"/>
    <property type="match status" value="1"/>
</dbReference>
<comment type="caution">
    <text evidence="3">The sequence shown here is derived from an EMBL/GenBank/DDBJ whole genome shotgun (WGS) entry which is preliminary data.</text>
</comment>
<protein>
    <submittedName>
        <fullName evidence="3">Quinoprotein dehydrogenase-associated SoxYZ-like carrier</fullName>
    </submittedName>
</protein>
<evidence type="ECO:0000313" key="4">
    <source>
        <dbReference type="Proteomes" id="UP000440694"/>
    </source>
</evidence>
<dbReference type="AlphaFoldDB" id="A0A6I3KHU3"/>
<proteinExistence type="predicted"/>
<dbReference type="InterPro" id="IPR030831">
    <property type="entry name" value="Fuse-rel_SoxYZ"/>
</dbReference>
<feature type="domain" description="Ig-like SoxY" evidence="2">
    <location>
        <begin position="46"/>
        <end position="158"/>
    </location>
</feature>
<evidence type="ECO:0000313" key="3">
    <source>
        <dbReference type="EMBL" id="MTD93889.1"/>
    </source>
</evidence>
<reference evidence="3 4" key="1">
    <citation type="submission" date="2019-11" db="EMBL/GenBank/DDBJ databases">
        <title>Identification of a novel strain.</title>
        <authorList>
            <person name="Xu Q."/>
            <person name="Wang G."/>
        </authorList>
    </citation>
    <scope>NUCLEOTIDE SEQUENCE [LARGE SCALE GENOMIC DNA]</scope>
    <source>
        <strain evidence="4">xq</strain>
    </source>
</reference>
<evidence type="ECO:0000259" key="2">
    <source>
        <dbReference type="Pfam" id="PF13501"/>
    </source>
</evidence>
<dbReference type="NCBIfam" id="TIGR04557">
    <property type="entry name" value="fuse_rel_SoxYZ"/>
    <property type="match status" value="1"/>
</dbReference>
<dbReference type="InterPro" id="IPR038162">
    <property type="entry name" value="SoxY_sf"/>
</dbReference>
<evidence type="ECO:0000259" key="1">
    <source>
        <dbReference type="Pfam" id="PF08770"/>
    </source>
</evidence>
<dbReference type="Pfam" id="PF13501">
    <property type="entry name" value="SoxY"/>
    <property type="match status" value="1"/>
</dbReference>
<dbReference type="InterPro" id="IPR014756">
    <property type="entry name" value="Ig_E-set"/>
</dbReference>
<dbReference type="Pfam" id="PF08770">
    <property type="entry name" value="SoxZ"/>
    <property type="match status" value="1"/>
</dbReference>
<gene>
    <name evidence="3" type="ORF">GIW81_06015</name>
</gene>